<dbReference type="EMBL" id="LWAE01000002">
    <property type="protein sequence ID" value="KZL92965.1"/>
    <property type="molecule type" value="Genomic_DNA"/>
</dbReference>
<gene>
    <name evidence="1" type="ORF">CLMAG_27790</name>
</gene>
<dbReference type="RefSeq" id="WP_066622839.1">
    <property type="nucleotide sequence ID" value="NZ_FQXL01000049.1"/>
</dbReference>
<dbReference type="STRING" id="1121326.CLMAG_27790"/>
<dbReference type="AlphaFoldDB" id="A0A162TRN1"/>
<sequence length="103" mass="11915">MLRIDDNAFNYAQSKSLCFVVSVKRSTVDCDCGNCKSSIRNIKIKVLYETEVLDKERYDIYKYQGVKVFLLKDLRVVGDINVYQKPKIPFMQPMFGVKGITAY</sequence>
<reference evidence="1 2" key="1">
    <citation type="submission" date="2016-04" db="EMBL/GenBank/DDBJ databases">
        <title>Genome sequence of Clostridium magnum DSM 2767.</title>
        <authorList>
            <person name="Poehlein A."/>
            <person name="Uhlig R."/>
            <person name="Fischer R."/>
            <person name="Bahl H."/>
            <person name="Daniel R."/>
        </authorList>
    </citation>
    <scope>NUCLEOTIDE SEQUENCE [LARGE SCALE GENOMIC DNA]</scope>
    <source>
        <strain evidence="1 2">DSM 2767</strain>
    </source>
</reference>
<protein>
    <submittedName>
        <fullName evidence="1">Uncharacterized protein</fullName>
    </submittedName>
</protein>
<evidence type="ECO:0000313" key="1">
    <source>
        <dbReference type="EMBL" id="KZL92965.1"/>
    </source>
</evidence>
<evidence type="ECO:0000313" key="2">
    <source>
        <dbReference type="Proteomes" id="UP000076603"/>
    </source>
</evidence>
<organism evidence="1 2">
    <name type="scientific">Clostridium magnum DSM 2767</name>
    <dbReference type="NCBI Taxonomy" id="1121326"/>
    <lineage>
        <taxon>Bacteria</taxon>
        <taxon>Bacillati</taxon>
        <taxon>Bacillota</taxon>
        <taxon>Clostridia</taxon>
        <taxon>Eubacteriales</taxon>
        <taxon>Clostridiaceae</taxon>
        <taxon>Clostridium</taxon>
    </lineage>
</organism>
<keyword evidence="2" id="KW-1185">Reference proteome</keyword>
<proteinExistence type="predicted"/>
<dbReference type="Proteomes" id="UP000076603">
    <property type="component" value="Unassembled WGS sequence"/>
</dbReference>
<name>A0A162TRN1_9CLOT</name>
<dbReference type="PATRIC" id="fig|1121326.3.peg.2793"/>
<comment type="caution">
    <text evidence="1">The sequence shown here is derived from an EMBL/GenBank/DDBJ whole genome shotgun (WGS) entry which is preliminary data.</text>
</comment>
<accession>A0A162TRN1</accession>
<dbReference type="OrthoDB" id="1910099at2"/>